<evidence type="ECO:0000313" key="10">
    <source>
        <dbReference type="Proteomes" id="UP001328107"/>
    </source>
</evidence>
<dbReference type="EMBL" id="BTRK01000004">
    <property type="protein sequence ID" value="GMR48094.1"/>
    <property type="molecule type" value="Genomic_DNA"/>
</dbReference>
<proteinExistence type="predicted"/>
<evidence type="ECO:0000313" key="9">
    <source>
        <dbReference type="EMBL" id="GMR54667.1"/>
    </source>
</evidence>
<comment type="caution">
    <text evidence="9">The sequence shown here is derived from an EMBL/GenBank/DDBJ whole genome shotgun (WGS) entry which is preliminary data.</text>
</comment>
<dbReference type="EMBL" id="BTRK01000005">
    <property type="protein sequence ID" value="GMR54667.1"/>
    <property type="molecule type" value="Genomic_DNA"/>
</dbReference>
<evidence type="ECO:0000313" key="8">
    <source>
        <dbReference type="EMBL" id="GMR49468.1"/>
    </source>
</evidence>
<dbReference type="Proteomes" id="UP001328107">
    <property type="component" value="Unassembled WGS sequence"/>
</dbReference>
<dbReference type="EMBL" id="BTRK01000002">
    <property type="protein sequence ID" value="GMR35117.1"/>
    <property type="molecule type" value="Genomic_DNA"/>
</dbReference>
<dbReference type="AlphaFoldDB" id="A0AAN5D2R6"/>
<evidence type="ECO:0000313" key="1">
    <source>
        <dbReference type="EMBL" id="GMR35117.1"/>
    </source>
</evidence>
<evidence type="ECO:0000313" key="6">
    <source>
        <dbReference type="EMBL" id="GMR48094.1"/>
    </source>
</evidence>
<evidence type="ECO:0000313" key="2">
    <source>
        <dbReference type="EMBL" id="GMR37397.1"/>
    </source>
</evidence>
<sequence>MFFFLARSAVVWKKEIVSEGLLVTSSRVSIRRMESCGGRASPSARLGVTSTRKHQRPALKICDIEDSPISRPRIPSLSPLM</sequence>
<dbReference type="EMBL" id="BTRK01000004">
    <property type="protein sequence ID" value="GMR49468.1"/>
    <property type="molecule type" value="Genomic_DNA"/>
</dbReference>
<dbReference type="EMBL" id="BTRK01000002">
    <property type="protein sequence ID" value="GMR37397.1"/>
    <property type="molecule type" value="Genomic_DNA"/>
</dbReference>
<evidence type="ECO:0000313" key="4">
    <source>
        <dbReference type="EMBL" id="GMR37428.1"/>
    </source>
</evidence>
<evidence type="ECO:0000313" key="5">
    <source>
        <dbReference type="EMBL" id="GMR37937.1"/>
    </source>
</evidence>
<reference evidence="10" key="1">
    <citation type="submission" date="2022-10" db="EMBL/GenBank/DDBJ databases">
        <title>Genome assembly of Pristionchus species.</title>
        <authorList>
            <person name="Yoshida K."/>
            <person name="Sommer R.J."/>
        </authorList>
    </citation>
    <scope>NUCLEOTIDE SEQUENCE [LARGE SCALE GENOMIC DNA]</scope>
    <source>
        <strain evidence="2 10">RS5460</strain>
    </source>
</reference>
<evidence type="ECO:0000313" key="3">
    <source>
        <dbReference type="EMBL" id="GMR37421.1"/>
    </source>
</evidence>
<reference evidence="9" key="2">
    <citation type="submission" date="2023-06" db="EMBL/GenBank/DDBJ databases">
        <title>Genome assembly of Pristionchus species.</title>
        <authorList>
            <person name="Yoshida K."/>
            <person name="Sommer R.J."/>
        </authorList>
    </citation>
    <scope>NUCLEOTIDE SEQUENCE</scope>
    <source>
        <strain evidence="9 10">RS5460</strain>
    </source>
</reference>
<keyword evidence="10" id="KW-1185">Reference proteome</keyword>
<evidence type="ECO:0000313" key="7">
    <source>
        <dbReference type="EMBL" id="GMR48940.1"/>
    </source>
</evidence>
<dbReference type="EMBL" id="BTRK01000002">
    <property type="protein sequence ID" value="GMR37428.1"/>
    <property type="molecule type" value="Genomic_DNA"/>
</dbReference>
<accession>A0AAN5D2R6</accession>
<protein>
    <submittedName>
        <fullName evidence="9">Uncharacterized protein</fullName>
    </submittedName>
</protein>
<name>A0AAN5D2R6_9BILA</name>
<dbReference type="EMBL" id="BTRK01000002">
    <property type="protein sequence ID" value="GMR37937.1"/>
    <property type="molecule type" value="Genomic_DNA"/>
</dbReference>
<organism evidence="9 10">
    <name type="scientific">Pristionchus mayeri</name>
    <dbReference type="NCBI Taxonomy" id="1317129"/>
    <lineage>
        <taxon>Eukaryota</taxon>
        <taxon>Metazoa</taxon>
        <taxon>Ecdysozoa</taxon>
        <taxon>Nematoda</taxon>
        <taxon>Chromadorea</taxon>
        <taxon>Rhabditida</taxon>
        <taxon>Rhabditina</taxon>
        <taxon>Diplogasteromorpha</taxon>
        <taxon>Diplogasteroidea</taxon>
        <taxon>Neodiplogasteridae</taxon>
        <taxon>Pristionchus</taxon>
    </lineage>
</organism>
<dbReference type="EMBL" id="BTRK01000004">
    <property type="protein sequence ID" value="GMR48940.1"/>
    <property type="molecule type" value="Genomic_DNA"/>
</dbReference>
<gene>
    <name evidence="1" type="ORF">PMAYCL1PPCAC_05312</name>
    <name evidence="2" type="ORF">PMAYCL1PPCAC_07592</name>
    <name evidence="3" type="ORF">PMAYCL1PPCAC_07616</name>
    <name evidence="4" type="ORF">PMAYCL1PPCAC_07623</name>
    <name evidence="5" type="ORF">PMAYCL1PPCAC_08132</name>
    <name evidence="6" type="ORF">PMAYCL1PPCAC_18289</name>
    <name evidence="7" type="ORF">PMAYCL1PPCAC_19135</name>
    <name evidence="8" type="ORF">PMAYCL1PPCAC_19663</name>
    <name evidence="9" type="ORF">PMAYCL1PPCAC_24862</name>
</gene>
<dbReference type="EMBL" id="BTRK01000002">
    <property type="protein sequence ID" value="GMR37421.1"/>
    <property type="molecule type" value="Genomic_DNA"/>
</dbReference>